<dbReference type="AlphaFoldDB" id="A0A7U2I1I1"/>
<dbReference type="InterPro" id="IPR011009">
    <property type="entry name" value="Kinase-like_dom_sf"/>
</dbReference>
<feature type="domain" description="Protein kinase" evidence="1">
    <location>
        <begin position="1"/>
        <end position="282"/>
    </location>
</feature>
<dbReference type="InterPro" id="IPR000719">
    <property type="entry name" value="Prot_kinase_dom"/>
</dbReference>
<evidence type="ECO:0000313" key="3">
    <source>
        <dbReference type="Proteomes" id="UP000663193"/>
    </source>
</evidence>
<protein>
    <recommendedName>
        <fullName evidence="1">Protein kinase domain-containing protein</fullName>
    </recommendedName>
</protein>
<gene>
    <name evidence="2" type="ORF">JI435_200430</name>
</gene>
<dbReference type="EMBL" id="CP069030">
    <property type="protein sequence ID" value="QRC98354.1"/>
    <property type="molecule type" value="Genomic_DNA"/>
</dbReference>
<dbReference type="PANTHER" id="PTHR24359">
    <property type="entry name" value="SERINE/THREONINE-PROTEIN KINASE SBK1"/>
    <property type="match status" value="1"/>
</dbReference>
<dbReference type="SMART" id="SM00220">
    <property type="entry name" value="S_TKc"/>
    <property type="match status" value="1"/>
</dbReference>
<dbReference type="PROSITE" id="PS50011">
    <property type="entry name" value="PROTEIN_KINASE_DOM"/>
    <property type="match status" value="1"/>
</dbReference>
<keyword evidence="3" id="KW-1185">Reference proteome</keyword>
<feature type="non-terminal residue" evidence="2">
    <location>
        <position position="1"/>
    </location>
</feature>
<dbReference type="GO" id="GO:0005524">
    <property type="term" value="F:ATP binding"/>
    <property type="evidence" value="ECO:0007669"/>
    <property type="project" value="InterPro"/>
</dbReference>
<dbReference type="Pfam" id="PF00069">
    <property type="entry name" value="Pkinase"/>
    <property type="match status" value="1"/>
</dbReference>
<proteinExistence type="predicted"/>
<dbReference type="Proteomes" id="UP000663193">
    <property type="component" value="Chromosome 8"/>
</dbReference>
<dbReference type="VEuPathDB" id="FungiDB:JI435_200430"/>
<dbReference type="PANTHER" id="PTHR24359:SF1">
    <property type="entry name" value="INHIBITOR OF NUCLEAR FACTOR KAPPA-B KINASE EPSILON SUBUNIT HOMOLOG 1-RELATED"/>
    <property type="match status" value="1"/>
</dbReference>
<accession>A0A7U2I1I1</accession>
<dbReference type="OrthoDB" id="4062651at2759"/>
<dbReference type="PROSITE" id="PS00108">
    <property type="entry name" value="PROTEIN_KINASE_ST"/>
    <property type="match status" value="1"/>
</dbReference>
<sequence length="290" mass="33128">PKTATVVAVKRYAAPVLYDFLHERQAFCYLNELHNKHINKLLATYTHGKEHFMVFQIAETDLDGLWLRTDSCQELKADIRWFLRETKGLASALSDMHDLIISKSAHPITGFLHGDIKPSNILVTQDKTLVWNDFELSAWSGGSPPRITTRTYSAPETQLWEEVTQASDIWSFGCVILEFVLWLLRGSEGLEKFAQERIMATPGSTLPFKDDQFFMQDYSESEVTSAKVRATVKDYAHSLRSDKRCCQVLKDTLNLVMQYMLVVQQEDRKSAGQIAEAFEAFVAKQEKTLH</sequence>
<organism evidence="2 3">
    <name type="scientific">Phaeosphaeria nodorum (strain SN15 / ATCC MYA-4574 / FGSC 10173)</name>
    <name type="common">Glume blotch fungus</name>
    <name type="synonym">Parastagonospora nodorum</name>
    <dbReference type="NCBI Taxonomy" id="321614"/>
    <lineage>
        <taxon>Eukaryota</taxon>
        <taxon>Fungi</taxon>
        <taxon>Dikarya</taxon>
        <taxon>Ascomycota</taxon>
        <taxon>Pezizomycotina</taxon>
        <taxon>Dothideomycetes</taxon>
        <taxon>Pleosporomycetidae</taxon>
        <taxon>Pleosporales</taxon>
        <taxon>Pleosporineae</taxon>
        <taxon>Phaeosphaeriaceae</taxon>
        <taxon>Parastagonospora</taxon>
    </lineage>
</organism>
<evidence type="ECO:0000259" key="1">
    <source>
        <dbReference type="PROSITE" id="PS50011"/>
    </source>
</evidence>
<dbReference type="SUPFAM" id="SSF56112">
    <property type="entry name" value="Protein kinase-like (PK-like)"/>
    <property type="match status" value="1"/>
</dbReference>
<dbReference type="Gene3D" id="1.10.510.10">
    <property type="entry name" value="Transferase(Phosphotransferase) domain 1"/>
    <property type="match status" value="1"/>
</dbReference>
<dbReference type="GO" id="GO:0004672">
    <property type="term" value="F:protein kinase activity"/>
    <property type="evidence" value="ECO:0007669"/>
    <property type="project" value="InterPro"/>
</dbReference>
<evidence type="ECO:0000313" key="2">
    <source>
        <dbReference type="EMBL" id="QRC98354.1"/>
    </source>
</evidence>
<dbReference type="InterPro" id="IPR008271">
    <property type="entry name" value="Ser/Thr_kinase_AS"/>
</dbReference>
<name>A0A7U2I1I1_PHANO</name>
<reference evidence="3" key="1">
    <citation type="journal article" date="2021" name="BMC Genomics">
        <title>Chromosome-level genome assembly and manually-curated proteome of model necrotroph Parastagonospora nodorum Sn15 reveals a genome-wide trove of candidate effector homologs, and redundancy of virulence-related functions within an accessory chromosome.</title>
        <authorList>
            <person name="Bertazzoni S."/>
            <person name="Jones D.A.B."/>
            <person name="Phan H.T."/>
            <person name="Tan K.-C."/>
            <person name="Hane J.K."/>
        </authorList>
    </citation>
    <scope>NUCLEOTIDE SEQUENCE [LARGE SCALE GENOMIC DNA]</scope>
    <source>
        <strain evidence="3">SN15 / ATCC MYA-4574 / FGSC 10173)</strain>
    </source>
</reference>